<dbReference type="RefSeq" id="WP_185419067.1">
    <property type="nucleotide sequence ID" value="NZ_JAARRU010000010.1"/>
</dbReference>
<dbReference type="InterPro" id="IPR005754">
    <property type="entry name" value="Sortase"/>
</dbReference>
<dbReference type="Pfam" id="PF04203">
    <property type="entry name" value="Sortase"/>
    <property type="match status" value="1"/>
</dbReference>
<evidence type="ECO:0000313" key="7">
    <source>
        <dbReference type="Proteomes" id="UP000586951"/>
    </source>
</evidence>
<comment type="caution">
    <text evidence="6">The sequence shown here is derived from an EMBL/GenBank/DDBJ whole genome shotgun (WGS) entry which is preliminary data.</text>
</comment>
<keyword evidence="5" id="KW-0812">Transmembrane</keyword>
<protein>
    <submittedName>
        <fullName evidence="6">Class A sortase</fullName>
    </submittedName>
</protein>
<name>A0A842A2R5_9LIST</name>
<accession>A0A842A2R5</accession>
<evidence type="ECO:0000256" key="2">
    <source>
        <dbReference type="ARBA" id="ARBA00022801"/>
    </source>
</evidence>
<dbReference type="InterPro" id="IPR023365">
    <property type="entry name" value="Sortase_dom-sf"/>
</dbReference>
<feature type="active site" description="Proton donor/acceptor" evidence="4">
    <location>
        <position position="164"/>
    </location>
</feature>
<dbReference type="CDD" id="cd06165">
    <property type="entry name" value="Sortase_A"/>
    <property type="match status" value="1"/>
</dbReference>
<keyword evidence="5" id="KW-1133">Transmembrane helix</keyword>
<feature type="transmembrane region" description="Helical" evidence="5">
    <location>
        <begin position="16"/>
        <end position="38"/>
    </location>
</feature>
<evidence type="ECO:0000313" key="6">
    <source>
        <dbReference type="EMBL" id="MBC1567236.1"/>
    </source>
</evidence>
<evidence type="ECO:0000256" key="1">
    <source>
        <dbReference type="ARBA" id="ARBA00022670"/>
    </source>
</evidence>
<dbReference type="InterPro" id="IPR042007">
    <property type="entry name" value="Sortase_A"/>
</dbReference>
<feature type="active site" description="Acyl-thioester intermediate" evidence="4">
    <location>
        <position position="229"/>
    </location>
</feature>
<keyword evidence="1" id="KW-0645">Protease</keyword>
<dbReference type="AlphaFoldDB" id="A0A842A2R5"/>
<evidence type="ECO:0000256" key="5">
    <source>
        <dbReference type="SAM" id="Phobius"/>
    </source>
</evidence>
<evidence type="ECO:0000256" key="3">
    <source>
        <dbReference type="ARBA" id="ARBA00022807"/>
    </source>
</evidence>
<dbReference type="SUPFAM" id="SSF63817">
    <property type="entry name" value="Sortase"/>
    <property type="match status" value="1"/>
</dbReference>
<dbReference type="NCBIfam" id="TIGR01076">
    <property type="entry name" value="sortase_fam"/>
    <property type="match status" value="1"/>
</dbReference>
<proteinExistence type="predicted"/>
<dbReference type="GO" id="GO:0006508">
    <property type="term" value="P:proteolysis"/>
    <property type="evidence" value="ECO:0007669"/>
    <property type="project" value="UniProtKB-KW"/>
</dbReference>
<gene>
    <name evidence="6" type="ORF">HB907_17640</name>
</gene>
<organism evidence="6 7">
    <name type="scientific">Listeria booriae</name>
    <dbReference type="NCBI Taxonomy" id="1552123"/>
    <lineage>
        <taxon>Bacteria</taxon>
        <taxon>Bacillati</taxon>
        <taxon>Bacillota</taxon>
        <taxon>Bacilli</taxon>
        <taxon>Bacillales</taxon>
        <taxon>Listeriaceae</taxon>
        <taxon>Listeria</taxon>
    </lineage>
</organism>
<evidence type="ECO:0000256" key="4">
    <source>
        <dbReference type="PIRSR" id="PIRSR605754-1"/>
    </source>
</evidence>
<sequence length="246" mass="27233">MVKLTKRKKRSNAPKFWIIGGVVVCSAIVAIVVAIVAFTSIKQGQETSQAYEHTKANATVVFKQNKGKVAADTSDIPYSKKAEKVDYKASEDIERLSWDDLRAFQGSKEERAIVASSNAVIEIPRFKLALPILEGTNTNHLKVGATTFREYQGLTEGNYILLGHNMGRSGVLFSDVPQLKKGDKIIITQKEGKKRATYTYEVSKKQEVDQKQTSVLENTDQKQLTLITCASEHTTSKRIVVTASPI</sequence>
<dbReference type="EMBL" id="JAARRU010000010">
    <property type="protein sequence ID" value="MBC1567236.1"/>
    <property type="molecule type" value="Genomic_DNA"/>
</dbReference>
<keyword evidence="3" id="KW-0788">Thiol protease</keyword>
<reference evidence="6 7" key="1">
    <citation type="submission" date="2020-03" db="EMBL/GenBank/DDBJ databases">
        <title>Soil Listeria distribution.</title>
        <authorList>
            <person name="Liao J."/>
            <person name="Wiedmann M."/>
        </authorList>
    </citation>
    <scope>NUCLEOTIDE SEQUENCE [LARGE SCALE GENOMIC DNA]</scope>
    <source>
        <strain evidence="6 7">FSL L7-1427</strain>
    </source>
</reference>
<dbReference type="Proteomes" id="UP000586951">
    <property type="component" value="Unassembled WGS sequence"/>
</dbReference>
<keyword evidence="2" id="KW-0378">Hydrolase</keyword>
<keyword evidence="5" id="KW-0472">Membrane</keyword>
<dbReference type="Gene3D" id="2.40.260.10">
    <property type="entry name" value="Sortase"/>
    <property type="match status" value="1"/>
</dbReference>
<dbReference type="GO" id="GO:0008234">
    <property type="term" value="F:cysteine-type peptidase activity"/>
    <property type="evidence" value="ECO:0007669"/>
    <property type="project" value="UniProtKB-KW"/>
</dbReference>